<keyword evidence="3" id="KW-1185">Reference proteome</keyword>
<dbReference type="PANTHER" id="PTHR15715">
    <property type="entry name" value="CENTROSOMAL PROTEIN OF 170 KDA"/>
    <property type="match status" value="1"/>
</dbReference>
<dbReference type="SMART" id="SM00240">
    <property type="entry name" value="FHA"/>
    <property type="match status" value="1"/>
</dbReference>
<reference evidence="2 3" key="1">
    <citation type="journal article" date="2023" name="Proc. Natl. Acad. Sci. U.S.A.">
        <title>A global phylogenomic analysis of the shiitake genus Lentinula.</title>
        <authorList>
            <person name="Sierra-Patev S."/>
            <person name="Min B."/>
            <person name="Naranjo-Ortiz M."/>
            <person name="Looney B."/>
            <person name="Konkel Z."/>
            <person name="Slot J.C."/>
            <person name="Sakamoto Y."/>
            <person name="Steenwyk J.L."/>
            <person name="Rokas A."/>
            <person name="Carro J."/>
            <person name="Camarero S."/>
            <person name="Ferreira P."/>
            <person name="Molpeceres G."/>
            <person name="Ruiz-Duenas F.J."/>
            <person name="Serrano A."/>
            <person name="Henrissat B."/>
            <person name="Drula E."/>
            <person name="Hughes K.W."/>
            <person name="Mata J.L."/>
            <person name="Ishikawa N.K."/>
            <person name="Vargas-Isla R."/>
            <person name="Ushijima S."/>
            <person name="Smith C.A."/>
            <person name="Donoghue J."/>
            <person name="Ahrendt S."/>
            <person name="Andreopoulos W."/>
            <person name="He G."/>
            <person name="LaButti K."/>
            <person name="Lipzen A."/>
            <person name="Ng V."/>
            <person name="Riley R."/>
            <person name="Sandor L."/>
            <person name="Barry K."/>
            <person name="Martinez A.T."/>
            <person name="Xiao Y."/>
            <person name="Gibbons J.G."/>
            <person name="Terashima K."/>
            <person name="Grigoriev I.V."/>
            <person name="Hibbett D."/>
        </authorList>
    </citation>
    <scope>NUCLEOTIDE SEQUENCE [LARGE SCALE GENOMIC DNA]</scope>
    <source>
        <strain evidence="2 3">TFB7810</strain>
    </source>
</reference>
<comment type="caution">
    <text evidence="2">The sequence shown here is derived from an EMBL/GenBank/DDBJ whole genome shotgun (WGS) entry which is preliminary data.</text>
</comment>
<name>A0A9W8U0U2_9AGAR</name>
<gene>
    <name evidence="2" type="ORF">DFH05DRAFT_552688</name>
</gene>
<organism evidence="2 3">
    <name type="scientific">Lentinula detonsa</name>
    <dbReference type="NCBI Taxonomy" id="2804962"/>
    <lineage>
        <taxon>Eukaryota</taxon>
        <taxon>Fungi</taxon>
        <taxon>Dikarya</taxon>
        <taxon>Basidiomycota</taxon>
        <taxon>Agaricomycotina</taxon>
        <taxon>Agaricomycetes</taxon>
        <taxon>Agaricomycetidae</taxon>
        <taxon>Agaricales</taxon>
        <taxon>Marasmiineae</taxon>
        <taxon>Omphalotaceae</taxon>
        <taxon>Lentinula</taxon>
    </lineage>
</organism>
<dbReference type="InterPro" id="IPR051176">
    <property type="entry name" value="Cent_Immune-Sig_Mod"/>
</dbReference>
<dbReference type="Pfam" id="PF00498">
    <property type="entry name" value="FHA"/>
    <property type="match status" value="1"/>
</dbReference>
<protein>
    <submittedName>
        <fullName evidence="2">SMAD/FHA domain-containing protein</fullName>
    </submittedName>
</protein>
<dbReference type="SUPFAM" id="SSF49879">
    <property type="entry name" value="SMAD/FHA domain"/>
    <property type="match status" value="1"/>
</dbReference>
<dbReference type="Gene3D" id="2.60.200.20">
    <property type="match status" value="1"/>
</dbReference>
<dbReference type="EMBL" id="JANVFU010000002">
    <property type="protein sequence ID" value="KAJ3748331.1"/>
    <property type="molecule type" value="Genomic_DNA"/>
</dbReference>
<proteinExistence type="predicted"/>
<accession>A0A9W8U0U2</accession>
<sequence>MAAKTLALTPTESSLDFRPKEVHLEPGVPVILGRQGIYASEDPSKEESPRNGYFSTAIGVLNPVSKRHASVWVDTKGKVFIQDLNSSNGTYVNGVRLASGRAKQLNTGEILRLGISLRIEHTNKYRNDACHRCSLYPVAL</sequence>
<evidence type="ECO:0000313" key="3">
    <source>
        <dbReference type="Proteomes" id="UP001142393"/>
    </source>
</evidence>
<dbReference type="InterPro" id="IPR008984">
    <property type="entry name" value="SMAD_FHA_dom_sf"/>
</dbReference>
<evidence type="ECO:0000313" key="2">
    <source>
        <dbReference type="EMBL" id="KAJ3748331.1"/>
    </source>
</evidence>
<dbReference type="PANTHER" id="PTHR15715:SF37">
    <property type="entry name" value="LD47843P"/>
    <property type="match status" value="1"/>
</dbReference>
<feature type="domain" description="FHA" evidence="1">
    <location>
        <begin position="64"/>
        <end position="97"/>
    </location>
</feature>
<dbReference type="Proteomes" id="UP001142393">
    <property type="component" value="Unassembled WGS sequence"/>
</dbReference>
<dbReference type="InterPro" id="IPR000253">
    <property type="entry name" value="FHA_dom"/>
</dbReference>
<evidence type="ECO:0000259" key="1">
    <source>
        <dbReference type="PROSITE" id="PS50006"/>
    </source>
</evidence>
<dbReference type="PROSITE" id="PS50006">
    <property type="entry name" value="FHA_DOMAIN"/>
    <property type="match status" value="1"/>
</dbReference>
<dbReference type="AlphaFoldDB" id="A0A9W8U0U2"/>